<evidence type="ECO:0000256" key="2">
    <source>
        <dbReference type="ARBA" id="ARBA00023002"/>
    </source>
</evidence>
<dbReference type="GO" id="GO:0016491">
    <property type="term" value="F:oxidoreductase activity"/>
    <property type="evidence" value="ECO:0007669"/>
    <property type="project" value="UniProtKB-KW"/>
</dbReference>
<evidence type="ECO:0000313" key="4">
    <source>
        <dbReference type="EMBL" id="KAL3119899.1"/>
    </source>
</evidence>
<dbReference type="PANTHER" id="PTHR24322:SF736">
    <property type="entry name" value="RETINOL DEHYDROGENASE 10"/>
    <property type="match status" value="1"/>
</dbReference>
<feature type="transmembrane region" description="Helical" evidence="3">
    <location>
        <begin position="408"/>
        <end position="430"/>
    </location>
</feature>
<dbReference type="SUPFAM" id="SSF51735">
    <property type="entry name" value="NAD(P)-binding Rossmann-fold domains"/>
    <property type="match status" value="1"/>
</dbReference>
<dbReference type="EMBL" id="JBICBT010000228">
    <property type="protein sequence ID" value="KAL3119899.1"/>
    <property type="molecule type" value="Genomic_DNA"/>
</dbReference>
<comment type="similarity">
    <text evidence="1">Belongs to the short-chain dehydrogenases/reductases (SDR) family.</text>
</comment>
<feature type="transmembrane region" description="Helical" evidence="3">
    <location>
        <begin position="14"/>
        <end position="32"/>
    </location>
</feature>
<comment type="caution">
    <text evidence="4">The sequence shown here is derived from an EMBL/GenBank/DDBJ whole genome shotgun (WGS) entry which is preliminary data.</text>
</comment>
<feature type="transmembrane region" description="Helical" evidence="3">
    <location>
        <begin position="442"/>
        <end position="463"/>
    </location>
</feature>
<keyword evidence="3" id="KW-1133">Transmembrane helix</keyword>
<dbReference type="AlphaFoldDB" id="A0ABD2LXH4"/>
<dbReference type="Gene3D" id="3.40.50.720">
    <property type="entry name" value="NAD(P)-binding Rossmann-like Domain"/>
    <property type="match status" value="1"/>
</dbReference>
<keyword evidence="2" id="KW-0560">Oxidoreductase</keyword>
<keyword evidence="5" id="KW-1185">Reference proteome</keyword>
<gene>
    <name evidence="4" type="ORF">niasHT_007027</name>
</gene>
<dbReference type="Pfam" id="PF14934">
    <property type="entry name" value="TMEM254"/>
    <property type="match status" value="1"/>
</dbReference>
<sequence length="468" mass="52778">MSKSPKNNSRENCWQLAATIFGALLQLFLVAIPKDFIRLVRWWKKSVKGQTVVITGGGSGIGQRIAELFADPRTFGAKVAIIDINLESAKKVTEKICENGGVAKAWKCDISDANEIRRCAAEIQKNFGRVDIVLCSAALLYVVPILELNDADIQRSMDVNAMGTINTIRAFLPEMEARGKGHIVAMGSIASHFGEVFQMAYSPTKFAVRGAMECLRVELRERGLEDILCTTIYPFYVRTPMVTSKGLRPVARWLPFLTVEKCAKSVVDAILKEKVNACIPWWLNSFVALNGIFGINMNNVSRDFLDIHFEPSNDENGQKAAEEFEIRVKSDENGAKKEDNTKSAINSHLQRRRMSNFHQFVGFGWFLLIPPGIAFLSLLTFCHQLFAVQWLSIVGQNIDRIGSEYHRLLLVLTLSVWLFHFLLAVCALHFCHALRLTHRCALFWFCQTLLLGVPPLLLLWKAFRRKTN</sequence>
<keyword evidence="3" id="KW-0472">Membrane</keyword>
<keyword evidence="3" id="KW-0812">Transmembrane</keyword>
<name>A0ABD2LXH4_9BILA</name>
<reference evidence="4 5" key="1">
    <citation type="submission" date="2024-10" db="EMBL/GenBank/DDBJ databases">
        <authorList>
            <person name="Kim D."/>
        </authorList>
    </citation>
    <scope>NUCLEOTIDE SEQUENCE [LARGE SCALE GENOMIC DNA]</scope>
    <source>
        <strain evidence="4">BH-2024</strain>
    </source>
</reference>
<proteinExistence type="inferred from homology"/>
<dbReference type="Proteomes" id="UP001620626">
    <property type="component" value="Unassembled WGS sequence"/>
</dbReference>
<dbReference type="InterPro" id="IPR028110">
    <property type="entry name" value="TMEM254"/>
</dbReference>
<dbReference type="InterPro" id="IPR036291">
    <property type="entry name" value="NAD(P)-bd_dom_sf"/>
</dbReference>
<dbReference type="InterPro" id="IPR002347">
    <property type="entry name" value="SDR_fam"/>
</dbReference>
<dbReference type="PANTHER" id="PTHR24322">
    <property type="entry name" value="PKSB"/>
    <property type="match status" value="1"/>
</dbReference>
<dbReference type="PRINTS" id="PR00081">
    <property type="entry name" value="GDHRDH"/>
</dbReference>
<evidence type="ECO:0000256" key="3">
    <source>
        <dbReference type="SAM" id="Phobius"/>
    </source>
</evidence>
<organism evidence="4 5">
    <name type="scientific">Heterodera trifolii</name>
    <dbReference type="NCBI Taxonomy" id="157864"/>
    <lineage>
        <taxon>Eukaryota</taxon>
        <taxon>Metazoa</taxon>
        <taxon>Ecdysozoa</taxon>
        <taxon>Nematoda</taxon>
        <taxon>Chromadorea</taxon>
        <taxon>Rhabditida</taxon>
        <taxon>Tylenchina</taxon>
        <taxon>Tylenchomorpha</taxon>
        <taxon>Tylenchoidea</taxon>
        <taxon>Heteroderidae</taxon>
        <taxon>Heteroderinae</taxon>
        <taxon>Heterodera</taxon>
    </lineage>
</organism>
<evidence type="ECO:0000256" key="1">
    <source>
        <dbReference type="ARBA" id="ARBA00006484"/>
    </source>
</evidence>
<protein>
    <submittedName>
        <fullName evidence="4">Uncharacterized protein</fullName>
    </submittedName>
</protein>
<accession>A0ABD2LXH4</accession>
<feature type="transmembrane region" description="Helical" evidence="3">
    <location>
        <begin position="360"/>
        <end position="388"/>
    </location>
</feature>
<dbReference type="Pfam" id="PF00106">
    <property type="entry name" value="adh_short"/>
    <property type="match status" value="1"/>
</dbReference>
<evidence type="ECO:0000313" key="5">
    <source>
        <dbReference type="Proteomes" id="UP001620626"/>
    </source>
</evidence>